<proteinExistence type="predicted"/>
<evidence type="ECO:0000313" key="2">
    <source>
        <dbReference type="EMBL" id="KAK2959995.1"/>
    </source>
</evidence>
<dbReference type="EMBL" id="JARBJD010000025">
    <property type="protein sequence ID" value="KAK2959995.1"/>
    <property type="molecule type" value="Genomic_DNA"/>
</dbReference>
<accession>A0ABQ9Y8C7</accession>
<organism evidence="2 3">
    <name type="scientific">Blattamonas nauphoetae</name>
    <dbReference type="NCBI Taxonomy" id="2049346"/>
    <lineage>
        <taxon>Eukaryota</taxon>
        <taxon>Metamonada</taxon>
        <taxon>Preaxostyla</taxon>
        <taxon>Oxymonadida</taxon>
        <taxon>Blattamonas</taxon>
    </lineage>
</organism>
<dbReference type="Proteomes" id="UP001281761">
    <property type="component" value="Unassembled WGS sequence"/>
</dbReference>
<keyword evidence="3" id="KW-1185">Reference proteome</keyword>
<name>A0ABQ9Y8C7_9EUKA</name>
<gene>
    <name evidence="2" type="ORF">BLNAU_4878</name>
</gene>
<reference evidence="2 3" key="1">
    <citation type="journal article" date="2022" name="bioRxiv">
        <title>Genomics of Preaxostyla Flagellates Illuminates Evolutionary Transitions and the Path Towards Mitochondrial Loss.</title>
        <authorList>
            <person name="Novak L.V.F."/>
            <person name="Treitli S.C."/>
            <person name="Pyrih J."/>
            <person name="Halakuc P."/>
            <person name="Pipaliya S.V."/>
            <person name="Vacek V."/>
            <person name="Brzon O."/>
            <person name="Soukal P."/>
            <person name="Eme L."/>
            <person name="Dacks J.B."/>
            <person name="Karnkowska A."/>
            <person name="Elias M."/>
            <person name="Hampl V."/>
        </authorList>
    </citation>
    <scope>NUCLEOTIDE SEQUENCE [LARGE SCALE GENOMIC DNA]</scope>
    <source>
        <strain evidence="2">NAU3</strain>
        <tissue evidence="2">Gut</tissue>
    </source>
</reference>
<evidence type="ECO:0000313" key="3">
    <source>
        <dbReference type="Proteomes" id="UP001281761"/>
    </source>
</evidence>
<comment type="caution">
    <text evidence="2">The sequence shown here is derived from an EMBL/GenBank/DDBJ whole genome shotgun (WGS) entry which is preliminary data.</text>
</comment>
<feature type="region of interest" description="Disordered" evidence="1">
    <location>
        <begin position="1"/>
        <end position="20"/>
    </location>
</feature>
<protein>
    <submittedName>
        <fullName evidence="2">Uncharacterized protein</fullName>
    </submittedName>
</protein>
<feature type="region of interest" description="Disordered" evidence="1">
    <location>
        <begin position="159"/>
        <end position="182"/>
    </location>
</feature>
<evidence type="ECO:0000256" key="1">
    <source>
        <dbReference type="SAM" id="MobiDB-lite"/>
    </source>
</evidence>
<sequence length="182" mass="20867">MIGRDRSKADELSGRESRQIAEEGPVKRGISWEWETTISNQVWLGRVSARCEFRSFEESTKKSADERVPVSVDERQRNGAATRHEGVCVNSDLVFARFVEKSCVILWIGLVVMWSPRTCSQLMRYEVYPGIVLLNRCDLSDSQNKKRLMLPSFREDVQNDCPSFPSSKVRKVHTPNPTTEQD</sequence>